<evidence type="ECO:0000313" key="4">
    <source>
        <dbReference type="Proteomes" id="UP000235371"/>
    </source>
</evidence>
<protein>
    <submittedName>
        <fullName evidence="3">Uncharacterized protein</fullName>
    </submittedName>
</protein>
<evidence type="ECO:0000256" key="1">
    <source>
        <dbReference type="SAM" id="MobiDB-lite"/>
    </source>
</evidence>
<dbReference type="OrthoDB" id="3555755at2759"/>
<dbReference type="Proteomes" id="UP000235371">
    <property type="component" value="Unassembled WGS sequence"/>
</dbReference>
<reference evidence="3 4" key="1">
    <citation type="submission" date="2016-04" db="EMBL/GenBank/DDBJ databases">
        <title>A degradative enzymes factory behind the ericoid mycorrhizal symbiosis.</title>
        <authorList>
            <consortium name="DOE Joint Genome Institute"/>
            <person name="Martino E."/>
            <person name="Morin E."/>
            <person name="Grelet G."/>
            <person name="Kuo A."/>
            <person name="Kohler A."/>
            <person name="Daghino S."/>
            <person name="Barry K."/>
            <person name="Choi C."/>
            <person name="Cichocki N."/>
            <person name="Clum A."/>
            <person name="Copeland A."/>
            <person name="Hainaut M."/>
            <person name="Haridas S."/>
            <person name="Labutti K."/>
            <person name="Lindquist E."/>
            <person name="Lipzen A."/>
            <person name="Khouja H.-R."/>
            <person name="Murat C."/>
            <person name="Ohm R."/>
            <person name="Olson A."/>
            <person name="Spatafora J."/>
            <person name="Veneault-Fourrey C."/>
            <person name="Henrissat B."/>
            <person name="Grigoriev I."/>
            <person name="Martin F."/>
            <person name="Perotto S."/>
        </authorList>
    </citation>
    <scope>NUCLEOTIDE SEQUENCE [LARGE SCALE GENOMIC DNA]</scope>
    <source>
        <strain evidence="3 4">E</strain>
    </source>
</reference>
<name>A0A2J6SK02_9HELO</name>
<gene>
    <name evidence="3" type="ORF">K444DRAFT_224741</name>
</gene>
<keyword evidence="4" id="KW-1185">Reference proteome</keyword>
<dbReference type="AlphaFoldDB" id="A0A2J6SK02"/>
<dbReference type="EMBL" id="KZ613912">
    <property type="protein sequence ID" value="PMD51108.1"/>
    <property type="molecule type" value="Genomic_DNA"/>
</dbReference>
<evidence type="ECO:0000313" key="3">
    <source>
        <dbReference type="EMBL" id="PMD51108.1"/>
    </source>
</evidence>
<organism evidence="3 4">
    <name type="scientific">Hyaloscypha bicolor E</name>
    <dbReference type="NCBI Taxonomy" id="1095630"/>
    <lineage>
        <taxon>Eukaryota</taxon>
        <taxon>Fungi</taxon>
        <taxon>Dikarya</taxon>
        <taxon>Ascomycota</taxon>
        <taxon>Pezizomycotina</taxon>
        <taxon>Leotiomycetes</taxon>
        <taxon>Helotiales</taxon>
        <taxon>Hyaloscyphaceae</taxon>
        <taxon>Hyaloscypha</taxon>
        <taxon>Hyaloscypha bicolor</taxon>
    </lineage>
</organism>
<keyword evidence="2" id="KW-1133">Transmembrane helix</keyword>
<dbReference type="GeneID" id="36579264"/>
<evidence type="ECO:0000256" key="2">
    <source>
        <dbReference type="SAM" id="Phobius"/>
    </source>
</evidence>
<dbReference type="InParanoid" id="A0A2J6SK02"/>
<sequence>MKHSLLFSNRRAGSMVIADMASIHQPILSIINATPSLVESIYQSKSSLRSHQRLATSCVKATSFIKGSVKVPNHCFDCYSGAELSVVVTMARSIRLAFPLLFIIAFLFSTVTAVVTTNTAVPTNEHDWSWFVDKDYFCSNNNPEVQNGCRAAGTCFYPIHFANLSRCDFYVQCVMDEGSLKKSKKTAKARLRSCGGSPESAEFSPLTRKCEPKGAEGTCSYYENWKRPTHWGRRLAARDRDLVIRDGPRGAILSTEWATKTFCKTNPEVDEGCKVKGGCKYSLYCGAYVECVMIESVSFKKAHAHFRYCPQRPNATEFNSVTRRCEIRGSSGTCSAKQQGHHLPGRAIDPGQGIGLR</sequence>
<keyword evidence="2" id="KW-0472">Membrane</keyword>
<dbReference type="RefSeq" id="XP_024728012.1">
    <property type="nucleotide sequence ID" value="XM_024871182.1"/>
</dbReference>
<feature type="region of interest" description="Disordered" evidence="1">
    <location>
        <begin position="333"/>
        <end position="357"/>
    </location>
</feature>
<keyword evidence="2" id="KW-0812">Transmembrane</keyword>
<proteinExistence type="predicted"/>
<accession>A0A2J6SK02</accession>
<feature type="transmembrane region" description="Helical" evidence="2">
    <location>
        <begin position="96"/>
        <end position="115"/>
    </location>
</feature>